<dbReference type="InterPro" id="IPR027417">
    <property type="entry name" value="P-loop_NTPase"/>
</dbReference>
<dbReference type="AlphaFoldDB" id="C4GD42"/>
<name>C4GD42_9FIRM</name>
<dbReference type="Proteomes" id="UP000003494">
    <property type="component" value="Unassembled WGS sequence"/>
</dbReference>
<accession>C4GD42</accession>
<evidence type="ECO:0000313" key="2">
    <source>
        <dbReference type="EMBL" id="EEP27892.1"/>
    </source>
</evidence>
<gene>
    <name evidence="2" type="ORF">GCWU000342_01886</name>
</gene>
<dbReference type="SUPFAM" id="SSF52540">
    <property type="entry name" value="P-loop containing nucleoside triphosphate hydrolases"/>
    <property type="match status" value="1"/>
</dbReference>
<dbReference type="PANTHER" id="PTHR13748:SF62">
    <property type="entry name" value="COBW DOMAIN-CONTAINING PROTEIN"/>
    <property type="match status" value="1"/>
</dbReference>
<dbReference type="EMBL" id="ACIP02000004">
    <property type="protein sequence ID" value="EEP27892.1"/>
    <property type="molecule type" value="Genomic_DNA"/>
</dbReference>
<dbReference type="Pfam" id="PF02492">
    <property type="entry name" value="cobW"/>
    <property type="match status" value="1"/>
</dbReference>
<feature type="domain" description="CobW/HypB/UreG nucleotide-binding" evidence="1">
    <location>
        <begin position="6"/>
        <end position="172"/>
    </location>
</feature>
<reference evidence="2" key="1">
    <citation type="submission" date="2009-04" db="EMBL/GenBank/DDBJ databases">
        <authorList>
            <person name="Weinstock G."/>
            <person name="Sodergren E."/>
            <person name="Clifton S."/>
            <person name="Fulton L."/>
            <person name="Fulton B."/>
            <person name="Courtney L."/>
            <person name="Fronick C."/>
            <person name="Harrison M."/>
            <person name="Strong C."/>
            <person name="Farmer C."/>
            <person name="Delahaunty K."/>
            <person name="Markovic C."/>
            <person name="Hall O."/>
            <person name="Minx P."/>
            <person name="Tomlinson C."/>
            <person name="Mitreva M."/>
            <person name="Nelson J."/>
            <person name="Hou S."/>
            <person name="Wollam A."/>
            <person name="Pepin K.H."/>
            <person name="Johnson M."/>
            <person name="Bhonagiri V."/>
            <person name="Nash W.E."/>
            <person name="Warren W."/>
            <person name="Chinwalla A."/>
            <person name="Mardis E.R."/>
            <person name="Wilson R.K."/>
        </authorList>
    </citation>
    <scope>NUCLEOTIDE SEQUENCE [LARGE SCALE GENOMIC DNA]</scope>
    <source>
        <strain evidence="2">DSM 14600</strain>
    </source>
</reference>
<sequence length="340" mass="38508">MTKIDLITGFLGSGKTTFLRHYARYLINRGMNIAILENDFGAINVDRMLLSDLEGESCDVEMVLGDKDYETHQRRFKTKLITLGMLGYDRVLVEPSGIYDVDEFFDTLQEEPLNRWYQIGSVISILDAHLPENTDEETDYLLVSQLANAGKVVLSKSQEVDEKSFSRTVDHINRALEHFHCDRRLTLGEIETKPWDQLTDADLEGICRAGYQRADHLKLPVSREDQYDQLFYMNVEATREELAEDLRQIFADPACGHVIRVKGYLNLRADGRGRGETNHAEEEVKRAGQAGWLKVNATADGIELSDSAQGQEVLIVIGEGLDQNHIGGYFHYAFGTDKTQ</sequence>
<dbReference type="InterPro" id="IPR003495">
    <property type="entry name" value="CobW/HypB/UreG_nucleotide-bd"/>
</dbReference>
<protein>
    <submittedName>
        <fullName evidence="2">CobW/P47K family protein</fullName>
    </submittedName>
</protein>
<dbReference type="eggNOG" id="COG0523">
    <property type="taxonomic scope" value="Bacteria"/>
</dbReference>
<dbReference type="HOGENOM" id="CLU_017452_1_3_9"/>
<proteinExistence type="predicted"/>
<comment type="caution">
    <text evidence="2">The sequence shown here is derived from an EMBL/GenBank/DDBJ whole genome shotgun (WGS) entry which is preliminary data.</text>
</comment>
<organism evidence="2 3">
    <name type="scientific">Shuttleworthella satelles DSM 14600</name>
    <dbReference type="NCBI Taxonomy" id="626523"/>
    <lineage>
        <taxon>Bacteria</taxon>
        <taxon>Bacillati</taxon>
        <taxon>Bacillota</taxon>
        <taxon>Clostridia</taxon>
        <taxon>Lachnospirales</taxon>
        <taxon>Lachnospiraceae</taxon>
        <taxon>Shuttleworthella</taxon>
    </lineage>
</organism>
<dbReference type="RefSeq" id="WP_006906883.1">
    <property type="nucleotide sequence ID" value="NZ_GG665867.1"/>
</dbReference>
<keyword evidence="3" id="KW-1185">Reference proteome</keyword>
<dbReference type="Gene3D" id="3.40.50.300">
    <property type="entry name" value="P-loop containing nucleotide triphosphate hydrolases"/>
    <property type="match status" value="1"/>
</dbReference>
<dbReference type="STRING" id="626523.GCWU000342_01886"/>
<evidence type="ECO:0000313" key="3">
    <source>
        <dbReference type="Proteomes" id="UP000003494"/>
    </source>
</evidence>
<evidence type="ECO:0000259" key="1">
    <source>
        <dbReference type="Pfam" id="PF02492"/>
    </source>
</evidence>
<dbReference type="PANTHER" id="PTHR13748">
    <property type="entry name" value="COBW-RELATED"/>
    <property type="match status" value="1"/>
</dbReference>
<dbReference type="InterPro" id="IPR051316">
    <property type="entry name" value="Zinc-reg_GTPase_activator"/>
</dbReference>
<dbReference type="GO" id="GO:0005737">
    <property type="term" value="C:cytoplasm"/>
    <property type="evidence" value="ECO:0007669"/>
    <property type="project" value="TreeGrafter"/>
</dbReference>